<accession>A0A097ESQ7</accession>
<reference evidence="1 2" key="1">
    <citation type="journal article" date="2012" name="Gene">
        <title>Sequence of Leptospira santarosai serovar Shermani genome and prediction of virulence-associated genes.</title>
        <authorList>
            <person name="Chou L.F."/>
            <person name="Chen Y.T."/>
            <person name="Lu C.W."/>
            <person name="Ko Y.C."/>
            <person name="Tang C.Y."/>
            <person name="Pan M.J."/>
            <person name="Tian Y.C."/>
            <person name="Chiu C.H."/>
            <person name="Hung C.C."/>
            <person name="Yang C.W."/>
        </authorList>
    </citation>
    <scope>NUCLEOTIDE SEQUENCE [LARGE SCALE GENOMIC DNA]</scope>
    <source>
        <strain evidence="1">LT 821</strain>
    </source>
</reference>
<evidence type="ECO:0000313" key="1">
    <source>
        <dbReference type="EMBL" id="AIT10969.1"/>
    </source>
</evidence>
<name>A0A097ESQ7_9LEPT</name>
<sequence>MSKFCLNPSANYDRKTISDRLIFFRTARYAAYLFHKKTSGS</sequence>
<dbReference type="Proteomes" id="UP000035800">
    <property type="component" value="Chromosome I"/>
</dbReference>
<protein>
    <submittedName>
        <fullName evidence="1">Uncharacterized protein</fullName>
    </submittedName>
</protein>
<gene>
    <name evidence="1" type="ORF">LSS_22225</name>
</gene>
<reference evidence="1 2" key="2">
    <citation type="journal article" date="2014" name="Emerg. Microbes Infect.">
        <title>Potential impact on kidney infection: a whole-genome analysis of Leptospira santarosai serovar Shermani.</title>
        <authorList>
            <person name="Chou L.F."/>
            <person name="Chen T.W."/>
            <person name="Ko Y.C."/>
            <person name="Pan M.J."/>
            <person name="Tian Y.C."/>
            <person name="Chiu C.H."/>
            <person name="Tang P."/>
            <person name="Hung C.C."/>
            <person name="Yang C.W."/>
        </authorList>
    </citation>
    <scope>NUCLEOTIDE SEQUENCE</scope>
    <source>
        <strain evidence="1 2">LT 821</strain>
    </source>
</reference>
<dbReference type="AlphaFoldDB" id="A0A097ESQ7"/>
<evidence type="ECO:0000313" key="2">
    <source>
        <dbReference type="Proteomes" id="UP000035800"/>
    </source>
</evidence>
<dbReference type="EMBL" id="CP006694">
    <property type="protein sequence ID" value="AIT10969.1"/>
    <property type="molecule type" value="Genomic_DNA"/>
</dbReference>
<dbReference type="KEGG" id="lst:LSS_22225"/>
<proteinExistence type="predicted"/>
<organism evidence="1 2">
    <name type="scientific">Leptospira santarosai serovar Shermani str. LT 821</name>
    <dbReference type="NCBI Taxonomy" id="758847"/>
    <lineage>
        <taxon>Bacteria</taxon>
        <taxon>Pseudomonadati</taxon>
        <taxon>Spirochaetota</taxon>
        <taxon>Spirochaetia</taxon>
        <taxon>Leptospirales</taxon>
        <taxon>Leptospiraceae</taxon>
        <taxon>Leptospira</taxon>
    </lineage>
</organism>